<organism evidence="7">
    <name type="scientific">marine metagenome</name>
    <dbReference type="NCBI Taxonomy" id="408172"/>
    <lineage>
        <taxon>unclassified sequences</taxon>
        <taxon>metagenomes</taxon>
        <taxon>ecological metagenomes</taxon>
    </lineage>
</organism>
<feature type="region of interest" description="Disordered" evidence="5">
    <location>
        <begin position="94"/>
        <end position="123"/>
    </location>
</feature>
<dbReference type="AlphaFoldDB" id="A0A381Q5H1"/>
<gene>
    <name evidence="7" type="ORF">METZ01_LOCUS25737</name>
</gene>
<evidence type="ECO:0000256" key="2">
    <source>
        <dbReference type="ARBA" id="ARBA00022692"/>
    </source>
</evidence>
<keyword evidence="3" id="KW-1133">Transmembrane helix</keyword>
<feature type="compositionally biased region" description="Basic and acidic residues" evidence="5">
    <location>
        <begin position="94"/>
        <end position="113"/>
    </location>
</feature>
<evidence type="ECO:0000259" key="6">
    <source>
        <dbReference type="Pfam" id="PF06803"/>
    </source>
</evidence>
<dbReference type="Pfam" id="PF06803">
    <property type="entry name" value="DUF1232"/>
    <property type="match status" value="1"/>
</dbReference>
<feature type="domain" description="DUF1232" evidence="6">
    <location>
        <begin position="43"/>
        <end position="76"/>
    </location>
</feature>
<evidence type="ECO:0000256" key="3">
    <source>
        <dbReference type="ARBA" id="ARBA00022989"/>
    </source>
</evidence>
<protein>
    <recommendedName>
        <fullName evidence="6">DUF1232 domain-containing protein</fullName>
    </recommendedName>
</protein>
<dbReference type="EMBL" id="UINC01001161">
    <property type="protein sequence ID" value="SUZ72883.1"/>
    <property type="molecule type" value="Genomic_DNA"/>
</dbReference>
<keyword evidence="4" id="KW-0472">Membrane</keyword>
<evidence type="ECO:0000256" key="5">
    <source>
        <dbReference type="SAM" id="MobiDB-lite"/>
    </source>
</evidence>
<evidence type="ECO:0000256" key="4">
    <source>
        <dbReference type="ARBA" id="ARBA00023136"/>
    </source>
</evidence>
<evidence type="ECO:0000313" key="7">
    <source>
        <dbReference type="EMBL" id="SUZ72883.1"/>
    </source>
</evidence>
<comment type="subcellular location">
    <subcellularLocation>
        <location evidence="1">Endomembrane system</location>
        <topology evidence="1">Multi-pass membrane protein</topology>
    </subcellularLocation>
</comment>
<proteinExistence type="predicted"/>
<accession>A0A381Q5H1</accession>
<evidence type="ECO:0000256" key="1">
    <source>
        <dbReference type="ARBA" id="ARBA00004127"/>
    </source>
</evidence>
<sequence length="123" mass="14263">MFYRLAFPLLYFLAPRLLPKAIKFARLVWRLTFDKRVSIFLRAVVPIALLYVISPYDILRDRIPIVGRFDDLIILGLALLFLTKLAPPNVVDEHMDRVPESNRPEDKDPEKVVDGSSRLIDDE</sequence>
<dbReference type="InterPro" id="IPR010652">
    <property type="entry name" value="DUF1232"/>
</dbReference>
<keyword evidence="2" id="KW-0812">Transmembrane</keyword>
<name>A0A381Q5H1_9ZZZZ</name>
<reference evidence="7" key="1">
    <citation type="submission" date="2018-05" db="EMBL/GenBank/DDBJ databases">
        <authorList>
            <person name="Lanie J.A."/>
            <person name="Ng W.-L."/>
            <person name="Kazmierczak K.M."/>
            <person name="Andrzejewski T.M."/>
            <person name="Davidsen T.M."/>
            <person name="Wayne K.J."/>
            <person name="Tettelin H."/>
            <person name="Glass J.I."/>
            <person name="Rusch D."/>
            <person name="Podicherti R."/>
            <person name="Tsui H.-C.T."/>
            <person name="Winkler M.E."/>
        </authorList>
    </citation>
    <scope>NUCLEOTIDE SEQUENCE</scope>
</reference>
<dbReference type="GO" id="GO:0012505">
    <property type="term" value="C:endomembrane system"/>
    <property type="evidence" value="ECO:0007669"/>
    <property type="project" value="UniProtKB-SubCell"/>
</dbReference>